<dbReference type="RefSeq" id="YP_009162754.1">
    <property type="nucleotide sequence ID" value="NC_027722.1"/>
</dbReference>
<geneLocation type="mitochondrion" evidence="5"/>
<comment type="similarity">
    <text evidence="1">Belongs to the universal ribosomal protein uS3 family.</text>
</comment>
<dbReference type="GO" id="GO:0003723">
    <property type="term" value="F:RNA binding"/>
    <property type="evidence" value="ECO:0007669"/>
    <property type="project" value="InterPro"/>
</dbReference>
<dbReference type="InterPro" id="IPR036419">
    <property type="entry name" value="Ribosomal_S3_C_sf"/>
</dbReference>
<keyword evidence="5" id="KW-0496">Mitochondrion</keyword>
<evidence type="ECO:0000256" key="3">
    <source>
        <dbReference type="ARBA" id="ARBA00023274"/>
    </source>
</evidence>
<organism evidence="5">
    <name type="scientific">Botryococcus braunii</name>
    <name type="common">Green alga</name>
    <dbReference type="NCBI Taxonomy" id="38881"/>
    <lineage>
        <taxon>Eukaryota</taxon>
        <taxon>Viridiplantae</taxon>
        <taxon>Chlorophyta</taxon>
        <taxon>core chlorophytes</taxon>
        <taxon>Trebouxiophyceae</taxon>
        <taxon>Trebouxiophyceae incertae sedis</taxon>
        <taxon>Elliptochloris clade</taxon>
        <taxon>Botryococcus</taxon>
    </lineage>
</organism>
<name>A0A0U2F090_BOTBR</name>
<dbReference type="GeneID" id="25396265"/>
<dbReference type="Gene3D" id="3.30.1140.32">
    <property type="entry name" value="Ribosomal protein S3, C-terminal domain"/>
    <property type="match status" value="1"/>
</dbReference>
<evidence type="ECO:0000313" key="5">
    <source>
        <dbReference type="EMBL" id="AKU37106.1"/>
    </source>
</evidence>
<protein>
    <submittedName>
        <fullName evidence="5">Ribosomal protein S3</fullName>
    </submittedName>
</protein>
<gene>
    <name evidence="5" type="primary">rps3</name>
</gene>
<keyword evidence="3" id="KW-0687">Ribonucleoprotein</keyword>
<dbReference type="SUPFAM" id="SSF54814">
    <property type="entry name" value="Prokaryotic type KH domain (KH-domain type II)"/>
    <property type="match status" value="1"/>
</dbReference>
<dbReference type="AlphaFoldDB" id="A0A0U2F090"/>
<dbReference type="GO" id="GO:0005840">
    <property type="term" value="C:ribosome"/>
    <property type="evidence" value="ECO:0007669"/>
    <property type="project" value="UniProtKB-KW"/>
</dbReference>
<proteinExistence type="inferred from homology"/>
<evidence type="ECO:0000256" key="1">
    <source>
        <dbReference type="ARBA" id="ARBA00010761"/>
    </source>
</evidence>
<dbReference type="SUPFAM" id="SSF54821">
    <property type="entry name" value="Ribosomal protein S3 C-terminal domain"/>
    <property type="match status" value="1"/>
</dbReference>
<dbReference type="GO" id="GO:1990904">
    <property type="term" value="C:ribonucleoprotein complex"/>
    <property type="evidence" value="ECO:0007669"/>
    <property type="project" value="UniProtKB-KW"/>
</dbReference>
<evidence type="ECO:0000256" key="2">
    <source>
        <dbReference type="ARBA" id="ARBA00022980"/>
    </source>
</evidence>
<dbReference type="EMBL" id="KR057902">
    <property type="protein sequence ID" value="AKU37106.1"/>
    <property type="molecule type" value="Genomic_DNA"/>
</dbReference>
<reference evidence="5" key="1">
    <citation type="journal article" date="2015" name="Mitochondrial DNA">
        <title>Complete mitochondrial genome of a hydrocarbon-producing green alga Botryococcus braunii strain Showa.</title>
        <authorList>
            <person name="Zou J."/>
            <person name="Bi G."/>
        </authorList>
    </citation>
    <scope>NUCLEOTIDE SEQUENCE</scope>
</reference>
<dbReference type="GO" id="GO:0006412">
    <property type="term" value="P:translation"/>
    <property type="evidence" value="ECO:0007669"/>
    <property type="project" value="InterPro"/>
</dbReference>
<keyword evidence="2 5" id="KW-0689">Ribosomal protein</keyword>
<dbReference type="Pfam" id="PF00189">
    <property type="entry name" value="Ribosomal_S3_C"/>
    <property type="match status" value="1"/>
</dbReference>
<evidence type="ECO:0000259" key="4">
    <source>
        <dbReference type="Pfam" id="PF00189"/>
    </source>
</evidence>
<dbReference type="InterPro" id="IPR009019">
    <property type="entry name" value="KH_sf_prok-type"/>
</dbReference>
<accession>A0A0U2F090</accession>
<feature type="domain" description="Small ribosomal subunit protein uS3 C-terminal" evidence="4">
    <location>
        <begin position="469"/>
        <end position="561"/>
    </location>
</feature>
<sequence>MGQKVNPISLRLEKTNKNYNSLWYGELAYGEFLKKEIISKNYIEKLLTQIGETPGEIGILLHPKKGKILSPYLWVEVSRRVRYNRFQLKHITERHLPFPSLLKMESVKTLLIGGELNKIGIVSTVFPDLNKFSIQKLDGSVAEGSHPLSHRMLGRVTSFDVRGAIPLLHRSMSASLSRVDISNVRPANPQLPPVIRHWAKLKKGARPPMEKEFESMGAARDLPSVQYSNLFWKVFLLRLSLLSLQGRGGLHLQCQGSKPPLTSFDGRPGAAIEPPGVKLSICGKHLFASENRVFADPLFLCHLGASFLEKSCGDSHLLAGPAKQIKEGRGSMARGGVTSNDVRGGSPAAPGVTSVDVRGGSKAVLGLPSNDVRGGHLPSPAVPWGGERRANPTFSSANTSFEKRERVLSSNQTLSGSLWNKAEKEEPHGVLVLSHIESLCEKICGTPITIHMWRSFWDGGSATFLAKEIAYLLQKKVPFTKIRREISREISENHGRVWNSIEGIRISCSGRSGGRSKKAQRGKSETFYWGRNSSSLFLSQVGFAKSTALTPLGAVGVKVWICYKSETVFGKGNLH</sequence>
<dbReference type="InterPro" id="IPR001351">
    <property type="entry name" value="Ribosomal_uS3_C"/>
</dbReference>
<dbReference type="GO" id="GO:0003735">
    <property type="term" value="F:structural constituent of ribosome"/>
    <property type="evidence" value="ECO:0007669"/>
    <property type="project" value="InterPro"/>
</dbReference>